<proteinExistence type="predicted"/>
<dbReference type="RefSeq" id="XP_070919771.1">
    <property type="nucleotide sequence ID" value="XM_071063670.1"/>
</dbReference>
<comment type="caution">
    <text evidence="1">The sequence shown here is derived from an EMBL/GenBank/DDBJ whole genome shotgun (WGS) entry which is preliminary data.</text>
</comment>
<dbReference type="GeneID" id="98178993"/>
<evidence type="ECO:0000313" key="1">
    <source>
        <dbReference type="EMBL" id="GAB1318040.1"/>
    </source>
</evidence>
<evidence type="ECO:0000313" key="2">
    <source>
        <dbReference type="Proteomes" id="UP001628179"/>
    </source>
</evidence>
<keyword evidence="2" id="KW-1185">Reference proteome</keyword>
<reference evidence="1 2" key="1">
    <citation type="submission" date="2024-09" db="EMBL/GenBank/DDBJ databases">
        <title>Itraconazole resistance in Madurella fahalii resulting from another homologue of gene encoding cytochrome P450 14-alpha sterol demethylase (CYP51).</title>
        <authorList>
            <person name="Yoshioka I."/>
            <person name="Fahal A.H."/>
            <person name="Kaneko S."/>
            <person name="Yaguchi T."/>
        </authorList>
    </citation>
    <scope>NUCLEOTIDE SEQUENCE [LARGE SCALE GENOMIC DNA]</scope>
    <source>
        <strain evidence="1 2">IFM 68171</strain>
    </source>
</reference>
<protein>
    <submittedName>
        <fullName evidence="1">Uncharacterized protein</fullName>
    </submittedName>
</protein>
<dbReference type="Proteomes" id="UP001628179">
    <property type="component" value="Unassembled WGS sequence"/>
</dbReference>
<dbReference type="EMBL" id="BAAFSV010000004">
    <property type="protein sequence ID" value="GAB1318040.1"/>
    <property type="molecule type" value="Genomic_DNA"/>
</dbReference>
<name>A0ABQ0GK13_9PEZI</name>
<gene>
    <name evidence="1" type="ORF">MFIFM68171_08250</name>
</gene>
<sequence>MTIELLSDLLFTPLQENQQDTTRSLTSNSMSATNIIAIRILRNDMDVPPDISSLKDLFEQLKAAHGKTPTELELFKALLHQPIPQPLTPGQTWISTAPIYGCVHHHNTTAEDDWFADAQTGLPALLHILSNLNPSNSPTITKIVCFGLSRPLRSHSRHVRILQAIQHCPLGNSHMPIYAHYDNPNRAPAELLGVQATILPDPVEVARLIDDATLVLDAGLNGAVLQVMMRLAVTPAVVVKLFRHWVDGDDSGGFEPVTSQRCRSAYRWRSLLLLWMVVLIVRVTKLIMGPGREV</sequence>
<accession>A0ABQ0GK13</accession>
<organism evidence="1 2">
    <name type="scientific">Madurella fahalii</name>
    <dbReference type="NCBI Taxonomy" id="1157608"/>
    <lineage>
        <taxon>Eukaryota</taxon>
        <taxon>Fungi</taxon>
        <taxon>Dikarya</taxon>
        <taxon>Ascomycota</taxon>
        <taxon>Pezizomycotina</taxon>
        <taxon>Sordariomycetes</taxon>
        <taxon>Sordariomycetidae</taxon>
        <taxon>Sordariales</taxon>
        <taxon>Sordariales incertae sedis</taxon>
        <taxon>Madurella</taxon>
    </lineage>
</organism>